<gene>
    <name evidence="1" type="ORF">Thi970DRAFT_02897</name>
</gene>
<name>H8Z258_9GAMM</name>
<dbReference type="EMBL" id="JH603169">
    <property type="protein sequence ID" value="EIC22620.1"/>
    <property type="molecule type" value="Genomic_DNA"/>
</dbReference>
<protein>
    <recommendedName>
        <fullName evidence="3">PIN domain-containing protein</fullName>
    </recommendedName>
</protein>
<dbReference type="STRING" id="631362.Thi970DRAFT_02897"/>
<proteinExistence type="predicted"/>
<dbReference type="AlphaFoldDB" id="H8Z258"/>
<dbReference type="eggNOG" id="COG1848">
    <property type="taxonomic scope" value="Bacteria"/>
</dbReference>
<dbReference type="CDD" id="cd18687">
    <property type="entry name" value="PIN_VapC-like"/>
    <property type="match status" value="1"/>
</dbReference>
<keyword evidence="2" id="KW-1185">Reference proteome</keyword>
<evidence type="ECO:0000313" key="1">
    <source>
        <dbReference type="EMBL" id="EIC22620.1"/>
    </source>
</evidence>
<dbReference type="OrthoDB" id="5625074at2"/>
<dbReference type="RefSeq" id="WP_009149567.1">
    <property type="nucleotide sequence ID" value="NZ_CP121471.1"/>
</dbReference>
<evidence type="ECO:0008006" key="3">
    <source>
        <dbReference type="Google" id="ProtNLM"/>
    </source>
</evidence>
<dbReference type="Proteomes" id="UP000002964">
    <property type="component" value="Unassembled WGS sequence"/>
</dbReference>
<sequence>MRIYADTSVFGGLFDPEFAHASQALFEEFESGRFVLVTSALVEAEIEPAPEAVRAAFFHHTAEAEIALVDGKVLLLQQAYLQAGVVTTKSTDDALHVAMATVSACELIVSWNFKHIVHFDKIPKYNAVNTLQGYGPIGIFSPLEVIRYDNEP</sequence>
<dbReference type="SUPFAM" id="SSF88723">
    <property type="entry name" value="PIN domain-like"/>
    <property type="match status" value="1"/>
</dbReference>
<evidence type="ECO:0000313" key="2">
    <source>
        <dbReference type="Proteomes" id="UP000002964"/>
    </source>
</evidence>
<accession>H8Z258</accession>
<reference evidence="1 2" key="2">
    <citation type="submission" date="2011-11" db="EMBL/GenBank/DDBJ databases">
        <authorList>
            <consortium name="US DOE Joint Genome Institute"/>
            <person name="Lucas S."/>
            <person name="Han J."/>
            <person name="Lapidus A."/>
            <person name="Cheng J.-F."/>
            <person name="Goodwin L."/>
            <person name="Pitluck S."/>
            <person name="Peters L."/>
            <person name="Ovchinnikova G."/>
            <person name="Zhang X."/>
            <person name="Detter J.C."/>
            <person name="Han C."/>
            <person name="Tapia R."/>
            <person name="Land M."/>
            <person name="Hauser L."/>
            <person name="Kyrpides N."/>
            <person name="Ivanova N."/>
            <person name="Pagani I."/>
            <person name="Vogl K."/>
            <person name="Liu Z."/>
            <person name="Overmann J."/>
            <person name="Frigaard N.-U."/>
            <person name="Bryant D."/>
            <person name="Woyke T."/>
        </authorList>
    </citation>
    <scope>NUCLEOTIDE SEQUENCE [LARGE SCALE GENOMIC DNA]</scope>
    <source>
        <strain evidence="1 2">970</strain>
    </source>
</reference>
<dbReference type="InterPro" id="IPR029060">
    <property type="entry name" value="PIN-like_dom_sf"/>
</dbReference>
<dbReference type="HOGENOM" id="CLU_119411_1_0_6"/>
<organism evidence="1 2">
    <name type="scientific">Thiorhodovibrio frisius</name>
    <dbReference type="NCBI Taxonomy" id="631362"/>
    <lineage>
        <taxon>Bacteria</taxon>
        <taxon>Pseudomonadati</taxon>
        <taxon>Pseudomonadota</taxon>
        <taxon>Gammaproteobacteria</taxon>
        <taxon>Chromatiales</taxon>
        <taxon>Chromatiaceae</taxon>
        <taxon>Thiorhodovibrio</taxon>
    </lineage>
</organism>
<reference evidence="2" key="1">
    <citation type="submission" date="2011-06" db="EMBL/GenBank/DDBJ databases">
        <authorList>
            <consortium name="US DOE Joint Genome Institute (JGI-PGF)"/>
            <person name="Lucas S."/>
            <person name="Han J."/>
            <person name="Lapidus A."/>
            <person name="Cheng J.-F."/>
            <person name="Goodwin L."/>
            <person name="Pitluck S."/>
            <person name="Peters L."/>
            <person name="Land M.L."/>
            <person name="Hauser L."/>
            <person name="Vogl K."/>
            <person name="Liu Z."/>
            <person name="Overmann J."/>
            <person name="Frigaard N.-U."/>
            <person name="Bryant D.A."/>
            <person name="Woyke T.J."/>
        </authorList>
    </citation>
    <scope>NUCLEOTIDE SEQUENCE [LARGE SCALE GENOMIC DNA]</scope>
    <source>
        <strain evidence="2">970</strain>
    </source>
</reference>